<proteinExistence type="predicted"/>
<evidence type="ECO:0000313" key="9">
    <source>
        <dbReference type="Proteomes" id="UP000242381"/>
    </source>
</evidence>
<dbReference type="GO" id="GO:0046872">
    <property type="term" value="F:metal ion binding"/>
    <property type="evidence" value="ECO:0007669"/>
    <property type="project" value="UniProtKB-KW"/>
</dbReference>
<dbReference type="PROSITE" id="PS51462">
    <property type="entry name" value="NUDIX"/>
    <property type="match status" value="1"/>
</dbReference>
<dbReference type="PANTHER" id="PTHR12318">
    <property type="entry name" value="TESTOSTERONE-REGULATED PROTEIN RP2"/>
    <property type="match status" value="1"/>
</dbReference>
<comment type="cofactor">
    <cofactor evidence="2">
        <name>Mg(2+)</name>
        <dbReference type="ChEBI" id="CHEBI:18420"/>
    </cofactor>
</comment>
<evidence type="ECO:0000256" key="1">
    <source>
        <dbReference type="ARBA" id="ARBA00001936"/>
    </source>
</evidence>
<feature type="domain" description="Nudix hydrolase" evidence="7">
    <location>
        <begin position="1"/>
        <end position="201"/>
    </location>
</feature>
<sequence length="273" mass="31814">MIRSSASLIIAAPLPKELLKHNNLGCNYRILMVKRNAKSSFIHAHVYPGGVVDKADGEWPQTEKYSTEKICAIRETFEESGLFMSEPSITISDSQHWRHKIHQDASQFRSMCEKYKVSPAIDKLIPFANWITPEQEKKRYNTIFFLSILKQYDTKREQDAYLNSIVADGTETLLFDWLKPEEALEKFEKKEIILMPPQWYSLYVMSKCKDFKDLDKVGYGIFRTSQELIPILPKPRPSDLKDYLGYLEFPGEGHRLYFKGNRPMQGYKLQSKL</sequence>
<keyword evidence="4" id="KW-0378">Hydrolase</keyword>
<dbReference type="GO" id="GO:0005739">
    <property type="term" value="C:mitochondrion"/>
    <property type="evidence" value="ECO:0007669"/>
    <property type="project" value="TreeGrafter"/>
</dbReference>
<keyword evidence="6" id="KW-0464">Manganese</keyword>
<dbReference type="InterPro" id="IPR015797">
    <property type="entry name" value="NUDIX_hydrolase-like_dom_sf"/>
</dbReference>
<evidence type="ECO:0000256" key="2">
    <source>
        <dbReference type="ARBA" id="ARBA00001946"/>
    </source>
</evidence>
<keyword evidence="5" id="KW-0460">Magnesium</keyword>
<dbReference type="SUPFAM" id="SSF55811">
    <property type="entry name" value="Nudix"/>
    <property type="match status" value="1"/>
</dbReference>
<dbReference type="VEuPathDB" id="FungiDB:BCV72DRAFT_228632"/>
<evidence type="ECO:0000313" key="8">
    <source>
        <dbReference type="EMBL" id="ORE17018.1"/>
    </source>
</evidence>
<dbReference type="Gene3D" id="3.90.79.10">
    <property type="entry name" value="Nucleoside Triphosphate Pyrophosphohydrolase"/>
    <property type="match status" value="1"/>
</dbReference>
<comment type="cofactor">
    <cofactor evidence="1">
        <name>Mn(2+)</name>
        <dbReference type="ChEBI" id="CHEBI:29035"/>
    </cofactor>
</comment>
<dbReference type="InterPro" id="IPR000086">
    <property type="entry name" value="NUDIX_hydrolase_dom"/>
</dbReference>
<evidence type="ECO:0000256" key="5">
    <source>
        <dbReference type="ARBA" id="ARBA00022842"/>
    </source>
</evidence>
<dbReference type="InterPro" id="IPR039121">
    <property type="entry name" value="NUDT19"/>
</dbReference>
<keyword evidence="3" id="KW-0479">Metal-binding</keyword>
<dbReference type="Proteomes" id="UP000242381">
    <property type="component" value="Unassembled WGS sequence"/>
</dbReference>
<evidence type="ECO:0000259" key="7">
    <source>
        <dbReference type="PROSITE" id="PS51462"/>
    </source>
</evidence>
<dbReference type="EMBL" id="KV921367">
    <property type="protein sequence ID" value="ORE17018.1"/>
    <property type="molecule type" value="Genomic_DNA"/>
</dbReference>
<evidence type="ECO:0000256" key="6">
    <source>
        <dbReference type="ARBA" id="ARBA00023211"/>
    </source>
</evidence>
<dbReference type="OMA" id="ERSEWQY"/>
<protein>
    <recommendedName>
        <fullName evidence="7">Nudix hydrolase domain-containing protein</fullName>
    </recommendedName>
</protein>
<dbReference type="AlphaFoldDB" id="A0A1X0RYP5"/>
<dbReference type="GO" id="GO:0016818">
    <property type="term" value="F:hydrolase activity, acting on acid anhydrides, in phosphorus-containing anhydrides"/>
    <property type="evidence" value="ECO:0007669"/>
    <property type="project" value="InterPro"/>
</dbReference>
<dbReference type="CDD" id="cd18870">
    <property type="entry name" value="NUDIX_AcylCoAdiphos_Nudt19"/>
    <property type="match status" value="1"/>
</dbReference>
<dbReference type="PANTHER" id="PTHR12318:SF0">
    <property type="entry name" value="ACYL-COENZYME A DIPHOSPHATASE NUDT19"/>
    <property type="match status" value="1"/>
</dbReference>
<evidence type="ECO:0000256" key="3">
    <source>
        <dbReference type="ARBA" id="ARBA00022723"/>
    </source>
</evidence>
<evidence type="ECO:0000256" key="4">
    <source>
        <dbReference type="ARBA" id="ARBA00022801"/>
    </source>
</evidence>
<gene>
    <name evidence="8" type="ORF">BCV71DRAFT_8604</name>
</gene>
<name>A0A1X0RYP5_RHIZD</name>
<accession>A0A1X0RYP5</accession>
<reference evidence="8 9" key="1">
    <citation type="journal article" date="2016" name="Proc. Natl. Acad. Sci. U.S.A.">
        <title>Lipid metabolic changes in an early divergent fungus govern the establishment of a mutualistic symbiosis with endobacteria.</title>
        <authorList>
            <person name="Lastovetsky O.A."/>
            <person name="Gaspar M.L."/>
            <person name="Mondo S.J."/>
            <person name="LaButti K.M."/>
            <person name="Sandor L."/>
            <person name="Grigoriev I.V."/>
            <person name="Henry S.A."/>
            <person name="Pawlowska T.E."/>
        </authorList>
    </citation>
    <scope>NUCLEOTIDE SEQUENCE [LARGE SCALE GENOMIC DNA]</scope>
    <source>
        <strain evidence="8 9">ATCC 11559</strain>
    </source>
</reference>
<organism evidence="8 9">
    <name type="scientific">Rhizopus microsporus</name>
    <dbReference type="NCBI Taxonomy" id="58291"/>
    <lineage>
        <taxon>Eukaryota</taxon>
        <taxon>Fungi</taxon>
        <taxon>Fungi incertae sedis</taxon>
        <taxon>Mucoromycota</taxon>
        <taxon>Mucoromycotina</taxon>
        <taxon>Mucoromycetes</taxon>
        <taxon>Mucorales</taxon>
        <taxon>Mucorineae</taxon>
        <taxon>Rhizopodaceae</taxon>
        <taxon>Rhizopus</taxon>
    </lineage>
</organism>